<evidence type="ECO:0000313" key="3">
    <source>
        <dbReference type="EMBL" id="RIO47129.1"/>
    </source>
</evidence>
<dbReference type="RefSeq" id="WP_039646290.1">
    <property type="nucleotide sequence ID" value="NZ_CP008747.1"/>
</dbReference>
<dbReference type="GO" id="GO:0016491">
    <property type="term" value="F:oxidoreductase activity"/>
    <property type="evidence" value="ECO:0007669"/>
    <property type="project" value="UniProtKB-KW"/>
</dbReference>
<dbReference type="SUPFAM" id="SSF51395">
    <property type="entry name" value="FMN-linked oxidoreductases"/>
    <property type="match status" value="1"/>
</dbReference>
<evidence type="ECO:0000313" key="4">
    <source>
        <dbReference type="Proteomes" id="UP000285625"/>
    </source>
</evidence>
<dbReference type="Pfam" id="PF00724">
    <property type="entry name" value="Oxidored_FMN"/>
    <property type="match status" value="1"/>
</dbReference>
<dbReference type="STRING" id="1284.SHYC_08765"/>
<keyword evidence="2" id="KW-0560">Oxidoreductase</keyword>
<keyword evidence="1" id="KW-0285">Flavoprotein</keyword>
<dbReference type="Gene3D" id="3.20.20.70">
    <property type="entry name" value="Aldolase class I"/>
    <property type="match status" value="1"/>
</dbReference>
<dbReference type="CDD" id="cd04735">
    <property type="entry name" value="OYE_like_4_FMN"/>
    <property type="match status" value="1"/>
</dbReference>
<sequence>MDERYQSLFESVTLPNGKRINNKFVLAPLTHTISNEDGTASDREIEFVHSRTKDVGMAITAASYINLEGKAFPGHPSISKESDLEGLKRLAATIKQNGAVAIMQIHHGGARALPEYVPDGDVKAPSEVEDYGYCKSEKHASRAMTSEEIVQSIKDYGRATALAIRAGFDGIEIHGANHYLIHEFVSPYYNRRNDEWKDPLAYPKAVVEEVLEVKTALAPKDFIVGYRFSPEEAESPGITMELTKELIHMLKSYPLDYLHASLMDIQSTTREGKYQGKKRITLLKKWIDGRMPLIGIGSVYSGETALSGIEAGADLIALGRGLLLDQELVSKIKNNRENEIINQFDATREDHHQLPKEIWDLFNGGRFPVPKKENVSNKV</sequence>
<protein>
    <submittedName>
        <fullName evidence="3">NADH-dependent flavin oxidoreductase</fullName>
    </submittedName>
</protein>
<dbReference type="EMBL" id="QXVO01000005">
    <property type="protein sequence ID" value="RIO47129.1"/>
    <property type="molecule type" value="Genomic_DNA"/>
</dbReference>
<evidence type="ECO:0000256" key="1">
    <source>
        <dbReference type="ARBA" id="ARBA00022630"/>
    </source>
</evidence>
<dbReference type="PANTHER" id="PTHR43656:SF2">
    <property type="entry name" value="BINDING OXIDOREDUCTASE, PUTATIVE (AFU_ORTHOLOGUE AFUA_2G08260)-RELATED"/>
    <property type="match status" value="1"/>
</dbReference>
<dbReference type="GeneID" id="41073533"/>
<comment type="caution">
    <text evidence="3">The sequence shown here is derived from an EMBL/GenBank/DDBJ whole genome shotgun (WGS) entry which is preliminary data.</text>
</comment>
<organism evidence="3 4">
    <name type="scientific">Staphylococcus hyicus</name>
    <dbReference type="NCBI Taxonomy" id="1284"/>
    <lineage>
        <taxon>Bacteria</taxon>
        <taxon>Bacillati</taxon>
        <taxon>Bacillota</taxon>
        <taxon>Bacilli</taxon>
        <taxon>Bacillales</taxon>
        <taxon>Staphylococcaceae</taxon>
        <taxon>Staphylococcus</taxon>
    </lineage>
</organism>
<dbReference type="InterPro" id="IPR051799">
    <property type="entry name" value="NADH_flavin_oxidoreductase"/>
</dbReference>
<dbReference type="AlphaFoldDB" id="A0A0A8HQW3"/>
<dbReference type="InterPro" id="IPR013785">
    <property type="entry name" value="Aldolase_TIM"/>
</dbReference>
<proteinExistence type="predicted"/>
<dbReference type="GO" id="GO:0010181">
    <property type="term" value="F:FMN binding"/>
    <property type="evidence" value="ECO:0007669"/>
    <property type="project" value="InterPro"/>
</dbReference>
<dbReference type="Proteomes" id="UP000285625">
    <property type="component" value="Unassembled WGS sequence"/>
</dbReference>
<evidence type="ECO:0000256" key="2">
    <source>
        <dbReference type="ARBA" id="ARBA00023002"/>
    </source>
</evidence>
<dbReference type="HOGENOM" id="CLU_012153_2_3_9"/>
<accession>A0A0A8HQW3</accession>
<reference evidence="3 4" key="1">
    <citation type="journal article" date="2016" name="Front. Microbiol.">
        <title>Comprehensive Phylogenetic Analysis of Bovine Non-aureus Staphylococci Species Based on Whole-Genome Sequencing.</title>
        <authorList>
            <person name="Naushad S."/>
            <person name="Barkema H.W."/>
            <person name="Luby C."/>
            <person name="Condas L.A."/>
            <person name="Nobrega D.B."/>
            <person name="Carson D.A."/>
            <person name="De Buck J."/>
        </authorList>
    </citation>
    <scope>NUCLEOTIDE SEQUENCE [LARGE SCALE GENOMIC DNA]</scope>
    <source>
        <strain evidence="3 4">SNUC 5959</strain>
    </source>
</reference>
<name>A0A0A8HQW3_STAHY</name>
<dbReference type="PANTHER" id="PTHR43656">
    <property type="entry name" value="BINDING OXIDOREDUCTASE, PUTATIVE (AFU_ORTHOLOGUE AFUA_2G08260)-RELATED"/>
    <property type="match status" value="1"/>
</dbReference>
<dbReference type="KEGG" id="shu:SHYC_08765"/>
<dbReference type="InterPro" id="IPR001155">
    <property type="entry name" value="OxRdtase_FMN_N"/>
</dbReference>
<gene>
    <name evidence="3" type="ORF">BUZ57_02510</name>
</gene>